<accession>A0A2K0T7M6</accession>
<dbReference type="AlphaFoldDB" id="A0A2K0T7M6"/>
<dbReference type="EMBL" id="MTYH01000057">
    <property type="protein sequence ID" value="PNP41534.1"/>
    <property type="molecule type" value="Genomic_DNA"/>
</dbReference>
<dbReference type="Proteomes" id="UP000236546">
    <property type="component" value="Unassembled WGS sequence"/>
</dbReference>
<proteinExistence type="predicted"/>
<evidence type="ECO:0000313" key="2">
    <source>
        <dbReference type="Proteomes" id="UP000236546"/>
    </source>
</evidence>
<protein>
    <submittedName>
        <fullName evidence="1">Uncharacterized protein</fullName>
    </submittedName>
</protein>
<name>A0A2K0T7M6_9HYPO</name>
<evidence type="ECO:0000313" key="1">
    <source>
        <dbReference type="EMBL" id="PNP41534.1"/>
    </source>
</evidence>
<gene>
    <name evidence="1" type="ORF">TGAMA5MH_06635</name>
</gene>
<reference evidence="1 2" key="1">
    <citation type="submission" date="2017-02" db="EMBL/GenBank/DDBJ databases">
        <title>Genomes of Trichoderma spp. with biocontrol activity.</title>
        <authorList>
            <person name="Gardiner D."/>
            <person name="Kazan K."/>
            <person name="Vos C."/>
            <person name="Harvey P."/>
        </authorList>
    </citation>
    <scope>NUCLEOTIDE SEQUENCE [LARGE SCALE GENOMIC DNA]</scope>
    <source>
        <strain evidence="1 2">A5MH</strain>
    </source>
</reference>
<sequence length="53" mass="5889">MGHSLNPQYRIQYRSSAAERHPYRPSATPNICLSTSSYKCFTAQAKLEAPAST</sequence>
<organism evidence="1 2">
    <name type="scientific">Trichoderma gamsii</name>
    <dbReference type="NCBI Taxonomy" id="398673"/>
    <lineage>
        <taxon>Eukaryota</taxon>
        <taxon>Fungi</taxon>
        <taxon>Dikarya</taxon>
        <taxon>Ascomycota</taxon>
        <taxon>Pezizomycotina</taxon>
        <taxon>Sordariomycetes</taxon>
        <taxon>Hypocreomycetidae</taxon>
        <taxon>Hypocreales</taxon>
        <taxon>Hypocreaceae</taxon>
        <taxon>Trichoderma</taxon>
    </lineage>
</organism>
<comment type="caution">
    <text evidence="1">The sequence shown here is derived from an EMBL/GenBank/DDBJ whole genome shotgun (WGS) entry which is preliminary data.</text>
</comment>